<dbReference type="HAMAP" id="MF_00160">
    <property type="entry name" value="SerC_aminotrans_5"/>
    <property type="match status" value="1"/>
</dbReference>
<evidence type="ECO:0000256" key="12">
    <source>
        <dbReference type="HAMAP-Rule" id="MF_00160"/>
    </source>
</evidence>
<comment type="catalytic activity">
    <reaction evidence="10 12">
        <text>4-(phosphooxy)-L-threonine + 2-oxoglutarate = (R)-3-hydroxy-2-oxo-4-phosphooxybutanoate + L-glutamate</text>
        <dbReference type="Rhea" id="RHEA:16573"/>
        <dbReference type="ChEBI" id="CHEBI:16810"/>
        <dbReference type="ChEBI" id="CHEBI:29985"/>
        <dbReference type="ChEBI" id="CHEBI:58452"/>
        <dbReference type="ChEBI" id="CHEBI:58538"/>
        <dbReference type="EC" id="2.6.1.52"/>
    </reaction>
</comment>
<organism evidence="15 16">
    <name type="scientific">Saccharospirillum salsuginis</name>
    <dbReference type="NCBI Taxonomy" id="418750"/>
    <lineage>
        <taxon>Bacteria</taxon>
        <taxon>Pseudomonadati</taxon>
        <taxon>Pseudomonadota</taxon>
        <taxon>Gammaproteobacteria</taxon>
        <taxon>Oceanospirillales</taxon>
        <taxon>Saccharospirillaceae</taxon>
        <taxon>Saccharospirillum</taxon>
    </lineage>
</organism>
<dbReference type="PANTHER" id="PTHR43247:SF1">
    <property type="entry name" value="PHOSPHOSERINE AMINOTRANSFERASE"/>
    <property type="match status" value="1"/>
</dbReference>
<dbReference type="EC" id="2.6.1.52" evidence="12"/>
<comment type="catalytic activity">
    <reaction evidence="11 12 13">
        <text>O-phospho-L-serine + 2-oxoglutarate = 3-phosphooxypyruvate + L-glutamate</text>
        <dbReference type="Rhea" id="RHEA:14329"/>
        <dbReference type="ChEBI" id="CHEBI:16810"/>
        <dbReference type="ChEBI" id="CHEBI:18110"/>
        <dbReference type="ChEBI" id="CHEBI:29985"/>
        <dbReference type="ChEBI" id="CHEBI:57524"/>
        <dbReference type="EC" id="2.6.1.52"/>
    </reaction>
</comment>
<evidence type="ECO:0000256" key="2">
    <source>
        <dbReference type="ARBA" id="ARBA00005099"/>
    </source>
</evidence>
<keyword evidence="7 12" id="KW-0663">Pyridoxal phosphate</keyword>
<feature type="binding site" evidence="12">
    <location>
        <begin position="76"/>
        <end position="77"/>
    </location>
    <ligand>
        <name>pyridoxal 5'-phosphate</name>
        <dbReference type="ChEBI" id="CHEBI:597326"/>
    </ligand>
</feature>
<comment type="cofactor">
    <cofactor evidence="12">
        <name>pyridoxal 5'-phosphate</name>
        <dbReference type="ChEBI" id="CHEBI:597326"/>
    </cofactor>
    <text evidence="12">Binds 1 pyridoxal phosphate per subunit.</text>
</comment>
<evidence type="ECO:0000259" key="14">
    <source>
        <dbReference type="Pfam" id="PF00266"/>
    </source>
</evidence>
<dbReference type="AlphaFoldDB" id="A0A918KEU5"/>
<comment type="similarity">
    <text evidence="3 12">Belongs to the class-V pyridoxal-phosphate-dependent aminotransferase family. SerC subfamily.</text>
</comment>
<dbReference type="Pfam" id="PF00266">
    <property type="entry name" value="Aminotran_5"/>
    <property type="match status" value="1"/>
</dbReference>
<evidence type="ECO:0000256" key="13">
    <source>
        <dbReference type="RuleBase" id="RU004505"/>
    </source>
</evidence>
<feature type="binding site" evidence="12">
    <location>
        <position position="152"/>
    </location>
    <ligand>
        <name>pyridoxal 5'-phosphate</name>
        <dbReference type="ChEBI" id="CHEBI:597326"/>
    </ligand>
</feature>
<protein>
    <recommendedName>
        <fullName evidence="12">Phosphoserine aminotransferase</fullName>
        <ecNumber evidence="12">2.6.1.52</ecNumber>
    </recommendedName>
    <alternativeName>
        <fullName evidence="12">Phosphohydroxythreonine aminotransferase</fullName>
        <shortName evidence="12">PSAT</shortName>
    </alternativeName>
</protein>
<evidence type="ECO:0000256" key="5">
    <source>
        <dbReference type="ARBA" id="ARBA00022605"/>
    </source>
</evidence>
<reference evidence="15" key="2">
    <citation type="submission" date="2020-09" db="EMBL/GenBank/DDBJ databases">
        <authorList>
            <person name="Sun Q."/>
            <person name="Kim S."/>
        </authorList>
    </citation>
    <scope>NUCLEOTIDE SEQUENCE</scope>
    <source>
        <strain evidence="15">KCTC 22169</strain>
    </source>
</reference>
<comment type="subcellular location">
    <subcellularLocation>
        <location evidence="12">Cytoplasm</location>
    </subcellularLocation>
</comment>
<dbReference type="Gene3D" id="3.40.640.10">
    <property type="entry name" value="Type I PLP-dependent aspartate aminotransferase-like (Major domain)"/>
    <property type="match status" value="1"/>
</dbReference>
<accession>A0A918KEU5</accession>
<dbReference type="SUPFAM" id="SSF53383">
    <property type="entry name" value="PLP-dependent transferases"/>
    <property type="match status" value="1"/>
</dbReference>
<dbReference type="NCBIfam" id="TIGR01364">
    <property type="entry name" value="serC_1"/>
    <property type="match status" value="1"/>
</dbReference>
<reference evidence="15" key="1">
    <citation type="journal article" date="2014" name="Int. J. Syst. Evol. Microbiol.">
        <title>Complete genome sequence of Corynebacterium casei LMG S-19264T (=DSM 44701T), isolated from a smear-ripened cheese.</title>
        <authorList>
            <consortium name="US DOE Joint Genome Institute (JGI-PGF)"/>
            <person name="Walter F."/>
            <person name="Albersmeier A."/>
            <person name="Kalinowski J."/>
            <person name="Ruckert C."/>
        </authorList>
    </citation>
    <scope>NUCLEOTIDE SEQUENCE</scope>
    <source>
        <strain evidence="15">KCTC 22169</strain>
    </source>
</reference>
<dbReference type="GO" id="GO:0030170">
    <property type="term" value="F:pyridoxal phosphate binding"/>
    <property type="evidence" value="ECO:0007669"/>
    <property type="project" value="UniProtKB-UniRule"/>
</dbReference>
<evidence type="ECO:0000256" key="1">
    <source>
        <dbReference type="ARBA" id="ARBA00004915"/>
    </source>
</evidence>
<dbReference type="GO" id="GO:0006564">
    <property type="term" value="P:L-serine biosynthetic process"/>
    <property type="evidence" value="ECO:0007669"/>
    <property type="project" value="UniProtKB-UniRule"/>
</dbReference>
<name>A0A918KEU5_9GAMM</name>
<comment type="pathway">
    <text evidence="1 12">Cofactor biosynthesis; pyridoxine 5'-phosphate biosynthesis; pyridoxine 5'-phosphate from D-erythrose 4-phosphate: step 3/5.</text>
</comment>
<keyword evidence="4 12" id="KW-0032">Aminotransferase</keyword>
<dbReference type="InterPro" id="IPR015422">
    <property type="entry name" value="PyrdxlP-dep_Trfase_small"/>
</dbReference>
<gene>
    <name evidence="12 15" type="primary">serC</name>
    <name evidence="15" type="ORF">GCM10007392_30990</name>
</gene>
<comment type="pathway">
    <text evidence="2 12 13">Amino-acid biosynthesis; L-serine biosynthesis; L-serine from 3-phospho-D-glycerate: step 2/3.</text>
</comment>
<dbReference type="PANTHER" id="PTHR43247">
    <property type="entry name" value="PHOSPHOSERINE AMINOTRANSFERASE"/>
    <property type="match status" value="1"/>
</dbReference>
<comment type="subunit">
    <text evidence="12">Homodimer.</text>
</comment>
<evidence type="ECO:0000256" key="9">
    <source>
        <dbReference type="ARBA" id="ARBA00023299"/>
    </source>
</evidence>
<feature type="binding site" evidence="12">
    <location>
        <position position="195"/>
    </location>
    <ligand>
        <name>pyridoxal 5'-phosphate</name>
        <dbReference type="ChEBI" id="CHEBI:597326"/>
    </ligand>
</feature>
<feature type="binding site" evidence="12">
    <location>
        <position position="9"/>
    </location>
    <ligand>
        <name>L-glutamate</name>
        <dbReference type="ChEBI" id="CHEBI:29985"/>
    </ligand>
</feature>
<dbReference type="Proteomes" id="UP000626148">
    <property type="component" value="Unassembled WGS sequence"/>
</dbReference>
<feature type="binding site" evidence="12">
    <location>
        <position position="102"/>
    </location>
    <ligand>
        <name>pyridoxal 5'-phosphate</name>
        <dbReference type="ChEBI" id="CHEBI:597326"/>
    </ligand>
</feature>
<dbReference type="InterPro" id="IPR020578">
    <property type="entry name" value="Aminotrans_V_PyrdxlP_BS"/>
</dbReference>
<feature type="binding site" evidence="12">
    <location>
        <position position="42"/>
    </location>
    <ligand>
        <name>L-glutamate</name>
        <dbReference type="ChEBI" id="CHEBI:29985"/>
    </ligand>
</feature>
<dbReference type="Gene3D" id="3.90.1150.10">
    <property type="entry name" value="Aspartate Aminotransferase, domain 1"/>
    <property type="match status" value="1"/>
</dbReference>
<evidence type="ECO:0000256" key="10">
    <source>
        <dbReference type="ARBA" id="ARBA00047630"/>
    </source>
</evidence>
<evidence type="ECO:0000256" key="4">
    <source>
        <dbReference type="ARBA" id="ARBA00022576"/>
    </source>
</evidence>
<evidence type="ECO:0000313" key="15">
    <source>
        <dbReference type="EMBL" id="GGX60769.1"/>
    </source>
</evidence>
<dbReference type="PIRSF" id="PIRSF000525">
    <property type="entry name" value="SerC"/>
    <property type="match status" value="1"/>
</dbReference>
<feature type="modified residue" description="N6-(pyridoxal phosphate)lysine" evidence="12">
    <location>
        <position position="196"/>
    </location>
</feature>
<keyword evidence="6 12" id="KW-0808">Transferase</keyword>
<feature type="binding site" evidence="12">
    <location>
        <begin position="237"/>
        <end position="238"/>
    </location>
    <ligand>
        <name>pyridoxal 5'-phosphate</name>
        <dbReference type="ChEBI" id="CHEBI:597326"/>
    </ligand>
</feature>
<keyword evidence="12" id="KW-0963">Cytoplasm</keyword>
<dbReference type="EMBL" id="BMXR01000007">
    <property type="protein sequence ID" value="GGX60769.1"/>
    <property type="molecule type" value="Genomic_DNA"/>
</dbReference>
<dbReference type="InterPro" id="IPR000192">
    <property type="entry name" value="Aminotrans_V_dom"/>
</dbReference>
<dbReference type="NCBIfam" id="NF003764">
    <property type="entry name" value="PRK05355.1"/>
    <property type="match status" value="1"/>
</dbReference>
<evidence type="ECO:0000256" key="6">
    <source>
        <dbReference type="ARBA" id="ARBA00022679"/>
    </source>
</evidence>
<sequence length="360" mass="39354">MTRGYNFCSGPAMLPGAVMQRAQEELPDWQGTGMSVMELSHRSPEFVSVLEGAEARLRTLMNIPEDYAVLFMQGGATLQFSCVPMNLMSRGGAAEFLDTGAWSVKAIKEAGRYGETRVLASTKDEGYRRAVRADEFSVGADAAYLHYTPNETIGGVEFNYVPETGDVPLVADMSSCILSRPINVEDFDLIYAGAQKNIGPAGLTLVIVRKSLLGEVMHDTPSLLNYKAQADNGSMVNTPPTFAIYLAGLVFDWLEGQGGVRAIEGINAEKAALLYDAIDRSEFYRNPIALEHRSRMNVPFILADEQLNDRFLAEAGEAGLYNLQGHRSVGGMRASIYNAMPLAGVRGLVDFMKDFEQRHG</sequence>
<keyword evidence="5 12" id="KW-0028">Amino-acid biosynthesis</keyword>
<comment type="caution">
    <text evidence="15">The sequence shown here is derived from an EMBL/GenBank/DDBJ whole genome shotgun (WGS) entry which is preliminary data.</text>
</comment>
<evidence type="ECO:0000256" key="7">
    <source>
        <dbReference type="ARBA" id="ARBA00022898"/>
    </source>
</evidence>
<feature type="binding site" evidence="12">
    <location>
        <position position="172"/>
    </location>
    <ligand>
        <name>pyridoxal 5'-phosphate</name>
        <dbReference type="ChEBI" id="CHEBI:597326"/>
    </ligand>
</feature>
<proteinExistence type="inferred from homology"/>
<dbReference type="InterPro" id="IPR015421">
    <property type="entry name" value="PyrdxlP-dep_Trfase_major"/>
</dbReference>
<dbReference type="FunFam" id="3.90.1150.10:FF:000006">
    <property type="entry name" value="Phosphoserine aminotransferase"/>
    <property type="match status" value="1"/>
</dbReference>
<dbReference type="PROSITE" id="PS00595">
    <property type="entry name" value="AA_TRANSFER_CLASS_5"/>
    <property type="match status" value="1"/>
</dbReference>
<evidence type="ECO:0000256" key="3">
    <source>
        <dbReference type="ARBA" id="ARBA00006904"/>
    </source>
</evidence>
<evidence type="ECO:0000313" key="16">
    <source>
        <dbReference type="Proteomes" id="UP000626148"/>
    </source>
</evidence>
<dbReference type="InterPro" id="IPR022278">
    <property type="entry name" value="Pser_aminoTfrase"/>
</dbReference>
<dbReference type="CDD" id="cd00611">
    <property type="entry name" value="PSAT_like"/>
    <property type="match status" value="1"/>
</dbReference>
<dbReference type="FunFam" id="3.40.640.10:FF:000010">
    <property type="entry name" value="Phosphoserine aminotransferase"/>
    <property type="match status" value="1"/>
</dbReference>
<keyword evidence="16" id="KW-1185">Reference proteome</keyword>
<dbReference type="InterPro" id="IPR015424">
    <property type="entry name" value="PyrdxlP-dep_Trfase"/>
</dbReference>
<keyword evidence="8 12" id="KW-0664">Pyridoxine biosynthesis</keyword>
<dbReference type="GO" id="GO:0008615">
    <property type="term" value="P:pyridoxine biosynthetic process"/>
    <property type="evidence" value="ECO:0007669"/>
    <property type="project" value="UniProtKB-UniRule"/>
</dbReference>
<dbReference type="GO" id="GO:0004648">
    <property type="term" value="F:O-phospho-L-serine:2-oxoglutarate aminotransferase activity"/>
    <property type="evidence" value="ECO:0007669"/>
    <property type="project" value="UniProtKB-UniRule"/>
</dbReference>
<keyword evidence="9 12" id="KW-0718">Serine biosynthesis</keyword>
<dbReference type="GO" id="GO:0005737">
    <property type="term" value="C:cytoplasm"/>
    <property type="evidence" value="ECO:0007669"/>
    <property type="project" value="UniProtKB-SubCell"/>
</dbReference>
<feature type="domain" description="Aminotransferase class V" evidence="14">
    <location>
        <begin position="5"/>
        <end position="345"/>
    </location>
</feature>
<evidence type="ECO:0000256" key="11">
    <source>
        <dbReference type="ARBA" id="ARBA00049007"/>
    </source>
</evidence>
<comment type="function">
    <text evidence="12">Catalyzes the reversible conversion of 3-phosphohydroxypyruvate to phosphoserine and of 3-hydroxy-2-oxo-4-phosphonooxybutanoate to phosphohydroxythreonine.</text>
</comment>
<evidence type="ECO:0000256" key="8">
    <source>
        <dbReference type="ARBA" id="ARBA00023096"/>
    </source>
</evidence>
<dbReference type="RefSeq" id="WP_189610277.1">
    <property type="nucleotide sequence ID" value="NZ_BMXR01000007.1"/>
</dbReference>